<evidence type="ECO:0000256" key="3">
    <source>
        <dbReference type="ARBA" id="ARBA00022475"/>
    </source>
</evidence>
<evidence type="ECO:0000256" key="2">
    <source>
        <dbReference type="ARBA" id="ARBA00006679"/>
    </source>
</evidence>
<dbReference type="EMBL" id="CP158568">
    <property type="protein sequence ID" value="XBY45953.1"/>
    <property type="molecule type" value="Genomic_DNA"/>
</dbReference>
<protein>
    <submittedName>
        <fullName evidence="8">DoxX family protein</fullName>
    </submittedName>
</protein>
<feature type="transmembrane region" description="Helical" evidence="7">
    <location>
        <begin position="71"/>
        <end position="89"/>
    </location>
</feature>
<dbReference type="RefSeq" id="WP_407051049.1">
    <property type="nucleotide sequence ID" value="NZ_CP158568.1"/>
</dbReference>
<evidence type="ECO:0000256" key="7">
    <source>
        <dbReference type="SAM" id="Phobius"/>
    </source>
</evidence>
<dbReference type="InterPro" id="IPR051907">
    <property type="entry name" value="DoxX-like_oxidoreductase"/>
</dbReference>
<feature type="transmembrane region" description="Helical" evidence="7">
    <location>
        <begin position="12"/>
        <end position="34"/>
    </location>
</feature>
<dbReference type="PANTHER" id="PTHR33452:SF1">
    <property type="entry name" value="INNER MEMBRANE PROTEIN YPHA-RELATED"/>
    <property type="match status" value="1"/>
</dbReference>
<keyword evidence="3" id="KW-1003">Cell membrane</keyword>
<dbReference type="GO" id="GO:0005886">
    <property type="term" value="C:plasma membrane"/>
    <property type="evidence" value="ECO:0007669"/>
    <property type="project" value="UniProtKB-SubCell"/>
</dbReference>
<comment type="similarity">
    <text evidence="2">Belongs to the DoxX family.</text>
</comment>
<dbReference type="KEGG" id="mflg:ABS361_06840"/>
<keyword evidence="4 7" id="KW-0812">Transmembrane</keyword>
<feature type="transmembrane region" description="Helical" evidence="7">
    <location>
        <begin position="46"/>
        <end position="65"/>
    </location>
</feature>
<reference evidence="8" key="1">
    <citation type="submission" date="2024-06" db="EMBL/GenBank/DDBJ databases">
        <title>Methylostella associata gen. nov., sp. nov., a novel Ancalomicrobiaceae-affiliated facultatively methylotrophic bacteria that feed on methanotrophs of the genus Methylococcus.</title>
        <authorList>
            <person name="Saltykova V."/>
            <person name="Danilova O.V."/>
            <person name="Oshkin I.Y."/>
            <person name="Belova S.E."/>
            <person name="Pimenov N.V."/>
            <person name="Dedysh S.N."/>
        </authorList>
    </citation>
    <scope>NUCLEOTIDE SEQUENCE</scope>
    <source>
        <strain evidence="8">S20</strain>
    </source>
</reference>
<proteinExistence type="inferred from homology"/>
<feature type="transmembrane region" description="Helical" evidence="7">
    <location>
        <begin position="101"/>
        <end position="123"/>
    </location>
</feature>
<gene>
    <name evidence="8" type="ORF">ABS361_06840</name>
</gene>
<sequence length="130" mass="13826">MTYPLTSLAVPVARLLLSFMFIMSGWTKIGGYAATAGYMASKGVPAGLLPLVIAVELVGGLMILFGVYARIVSILLAGFCVISAVLFHYDPANQGQMINFMKNLTIAGGFLMIYAHGAGAYSVDAWRKKA</sequence>
<comment type="subcellular location">
    <subcellularLocation>
        <location evidence="1">Cell membrane</location>
        <topology evidence="1">Multi-pass membrane protein</topology>
    </subcellularLocation>
</comment>
<keyword evidence="5 7" id="KW-1133">Transmembrane helix</keyword>
<evidence type="ECO:0000313" key="8">
    <source>
        <dbReference type="EMBL" id="XBY45953.1"/>
    </source>
</evidence>
<keyword evidence="6 7" id="KW-0472">Membrane</keyword>
<organism evidence="8">
    <name type="scientific">Methyloraptor flagellatus</name>
    <dbReference type="NCBI Taxonomy" id="3162530"/>
    <lineage>
        <taxon>Bacteria</taxon>
        <taxon>Pseudomonadati</taxon>
        <taxon>Pseudomonadota</taxon>
        <taxon>Alphaproteobacteria</taxon>
        <taxon>Hyphomicrobiales</taxon>
        <taxon>Ancalomicrobiaceae</taxon>
        <taxon>Methyloraptor</taxon>
    </lineage>
</organism>
<dbReference type="InterPro" id="IPR032808">
    <property type="entry name" value="DoxX"/>
</dbReference>
<dbReference type="PANTHER" id="PTHR33452">
    <property type="entry name" value="OXIDOREDUCTASE CATD-RELATED"/>
    <property type="match status" value="1"/>
</dbReference>
<evidence type="ECO:0000256" key="5">
    <source>
        <dbReference type="ARBA" id="ARBA00022989"/>
    </source>
</evidence>
<name>A0AAU7XDT4_9HYPH</name>
<evidence type="ECO:0000256" key="6">
    <source>
        <dbReference type="ARBA" id="ARBA00023136"/>
    </source>
</evidence>
<evidence type="ECO:0000256" key="1">
    <source>
        <dbReference type="ARBA" id="ARBA00004651"/>
    </source>
</evidence>
<dbReference type="AlphaFoldDB" id="A0AAU7XDT4"/>
<evidence type="ECO:0000256" key="4">
    <source>
        <dbReference type="ARBA" id="ARBA00022692"/>
    </source>
</evidence>
<accession>A0AAU7XDT4</accession>
<dbReference type="Pfam" id="PF07681">
    <property type="entry name" value="DoxX"/>
    <property type="match status" value="1"/>
</dbReference>